<dbReference type="EMBL" id="JAUEDK010000024">
    <property type="protein sequence ID" value="MDN0075991.1"/>
    <property type="molecule type" value="Genomic_DNA"/>
</dbReference>
<name>A0ABT7XQB0_9NEIS</name>
<dbReference type="Gene3D" id="1.20.1600.10">
    <property type="entry name" value="Outer membrane efflux proteins (OEP)"/>
    <property type="match status" value="1"/>
</dbReference>
<keyword evidence="2" id="KW-0472">Membrane</keyword>
<dbReference type="RefSeq" id="WP_289830632.1">
    <property type="nucleotide sequence ID" value="NZ_JAUEDK010000024.1"/>
</dbReference>
<dbReference type="PROSITE" id="PS51257">
    <property type="entry name" value="PROKAR_LIPOPROTEIN"/>
    <property type="match status" value="1"/>
</dbReference>
<keyword evidence="2" id="KW-1134">Transmembrane beta strand</keyword>
<sequence length="477" mass="52133">MTLLKQTVICSALASLLAGCATPALTPPAPTELVPPSYQHASAASENNVPRQWWRLYHDATLNKLVETTLRDNPYTQVAHLRQIAAEAQTRLANADRLPQLNAGVGFSNSRTSTNTALGQILGHQTISGDKFTAGFDAAWQVDVWNRVGYAVAAAKAGEEAEQAYARMIEQTLSWEVAVSYWQYRLAESDLALLTDIRQQRTEAESVLAGRFEAGLIGELDLARARLESRNAEADIEDAKKRMSFAEHELATLTVRPVAQFSVPRDAAYRLPEVPEISPGLPASILRHRPDLAQSAQNIRALLAQKEIADTAFYPSISLTGNFGFASMDLRNLTNSDSRQFSLGPIAISLPILDGGRIRANQTIADARYQEALNVHKVQLLIALREVDDALTEAESCRNQAALLQAARDSAQRVSRLAHARYDKGAVNYLDVAQADRDLAAAELKLQRNHLKGLLASTQLVYVLGGGWHEDAAATPR</sequence>
<protein>
    <submittedName>
        <fullName evidence="4">TolC family protein</fullName>
    </submittedName>
</protein>
<feature type="chain" id="PRO_5044991439" evidence="2">
    <location>
        <begin position="27"/>
        <end position="477"/>
    </location>
</feature>
<evidence type="ECO:0000313" key="4">
    <source>
        <dbReference type="EMBL" id="MDN0075991.1"/>
    </source>
</evidence>
<comment type="similarity">
    <text evidence="1 2">Belongs to the outer membrane factor (OMF) (TC 1.B.17) family.</text>
</comment>
<evidence type="ECO:0000313" key="5">
    <source>
        <dbReference type="Proteomes" id="UP001168540"/>
    </source>
</evidence>
<dbReference type="InterPro" id="IPR010131">
    <property type="entry name" value="MdtP/NodT-like"/>
</dbReference>
<gene>
    <name evidence="4" type="ORF">QU481_13955</name>
</gene>
<dbReference type="NCBIfam" id="TIGR01845">
    <property type="entry name" value="outer_NodT"/>
    <property type="match status" value="1"/>
</dbReference>
<keyword evidence="2" id="KW-0732">Signal</keyword>
<feature type="coiled-coil region" evidence="3">
    <location>
        <begin position="222"/>
        <end position="256"/>
    </location>
</feature>
<comment type="caution">
    <text evidence="4">The sequence shown here is derived from an EMBL/GenBank/DDBJ whole genome shotgun (WGS) entry which is preliminary data.</text>
</comment>
<reference evidence="4" key="1">
    <citation type="submission" date="2023-06" db="EMBL/GenBank/DDBJ databases">
        <authorList>
            <person name="Zhang S."/>
        </authorList>
    </citation>
    <scope>NUCLEOTIDE SEQUENCE</scope>
    <source>
        <strain evidence="4">SG2303</strain>
    </source>
</reference>
<dbReference type="Gene3D" id="2.20.200.10">
    <property type="entry name" value="Outer membrane efflux proteins (OEP)"/>
    <property type="match status" value="1"/>
</dbReference>
<keyword evidence="3" id="KW-0175">Coiled coil</keyword>
<evidence type="ECO:0000256" key="1">
    <source>
        <dbReference type="ARBA" id="ARBA00007613"/>
    </source>
</evidence>
<evidence type="ECO:0000256" key="3">
    <source>
        <dbReference type="SAM" id="Coils"/>
    </source>
</evidence>
<organism evidence="4 5">
    <name type="scientific">Crenobacter oryzisoli</name>
    <dbReference type="NCBI Taxonomy" id="3056844"/>
    <lineage>
        <taxon>Bacteria</taxon>
        <taxon>Pseudomonadati</taxon>
        <taxon>Pseudomonadota</taxon>
        <taxon>Betaproteobacteria</taxon>
        <taxon>Neisseriales</taxon>
        <taxon>Neisseriaceae</taxon>
        <taxon>Crenobacter</taxon>
    </lineage>
</organism>
<dbReference type="PANTHER" id="PTHR30203:SF32">
    <property type="entry name" value="CATION EFFLUX SYSTEM PROTEIN CUSC"/>
    <property type="match status" value="1"/>
</dbReference>
<keyword evidence="5" id="KW-1185">Reference proteome</keyword>
<comment type="subcellular location">
    <subcellularLocation>
        <location evidence="2">Cell membrane</location>
        <topology evidence="2">Lipid-anchor</topology>
    </subcellularLocation>
</comment>
<dbReference type="Proteomes" id="UP001168540">
    <property type="component" value="Unassembled WGS sequence"/>
</dbReference>
<keyword evidence="2" id="KW-0449">Lipoprotein</keyword>
<dbReference type="InterPro" id="IPR003423">
    <property type="entry name" value="OMP_efflux"/>
</dbReference>
<evidence type="ECO:0000256" key="2">
    <source>
        <dbReference type="RuleBase" id="RU362097"/>
    </source>
</evidence>
<dbReference type="SUPFAM" id="SSF56954">
    <property type="entry name" value="Outer membrane efflux proteins (OEP)"/>
    <property type="match status" value="1"/>
</dbReference>
<accession>A0ABT7XQB0</accession>
<dbReference type="PANTHER" id="PTHR30203">
    <property type="entry name" value="OUTER MEMBRANE CATION EFFLUX PROTEIN"/>
    <property type="match status" value="1"/>
</dbReference>
<keyword evidence="2" id="KW-0812">Transmembrane</keyword>
<feature type="signal peptide" evidence="2">
    <location>
        <begin position="1"/>
        <end position="26"/>
    </location>
</feature>
<proteinExistence type="inferred from homology"/>
<keyword evidence="2" id="KW-0564">Palmitate</keyword>
<dbReference type="Pfam" id="PF02321">
    <property type="entry name" value="OEP"/>
    <property type="match status" value="2"/>
</dbReference>